<comment type="caution">
    <text evidence="5">The sequence shown here is derived from an EMBL/GenBank/DDBJ whole genome shotgun (WGS) entry which is preliminary data.</text>
</comment>
<evidence type="ECO:0000256" key="2">
    <source>
        <dbReference type="ARBA" id="ARBA00022827"/>
    </source>
</evidence>
<dbReference type="InterPro" id="IPR036134">
    <property type="entry name" value="Crypto/Photolyase_FAD-like_sf"/>
</dbReference>
<dbReference type="Pfam" id="PF03441">
    <property type="entry name" value="FAD_binding_7"/>
    <property type="match status" value="1"/>
</dbReference>
<evidence type="ECO:0000259" key="4">
    <source>
        <dbReference type="Pfam" id="PF03441"/>
    </source>
</evidence>
<organism evidence="5 6">
    <name type="scientific">Harenicola maris</name>
    <dbReference type="NCBI Taxonomy" id="2841044"/>
    <lineage>
        <taxon>Bacteria</taxon>
        <taxon>Pseudomonadati</taxon>
        <taxon>Pseudomonadota</taxon>
        <taxon>Alphaproteobacteria</taxon>
        <taxon>Rhodobacterales</taxon>
        <taxon>Paracoccaceae</taxon>
        <taxon>Harenicola</taxon>
    </lineage>
</organism>
<dbReference type="Gene3D" id="1.25.40.80">
    <property type="match status" value="1"/>
</dbReference>
<proteinExistence type="predicted"/>
<sequence>MTLREDLFADLPDHPETVAFEPTRQAGLARLERFASRTGRHYASQRNYDLGPARRSTVSALSPWIRHRLITEEEVLRQTLAGNSPSAAMKFIQEVFWRGYFKGWMQQHPSVWVSYQHGLHAARNKLAQSVHKNADYQSAIEGRTGIACFDHWCLELKTTGYLHNHARMWFASIWIFTLRLPWELGADFFLRHLIDGDPASNTLSWRWVGGLHTKGKTYLARPSNIAEYTQGAFDPVGQLAQSAPPLSEDQEHPFVPLTFEPPPTQGEALLLVTEEDCHPSFACETPNDVLGLVLPRAPGSAEQPHAFKQGAVEDAVTQFGAQGRALTTQDWTAAVIKAAEQAGTTQILTAFAPLGPIATKLESLQRDLATAGMTLHQCLRPYDALLWPHATKGFFKLKKMIPTVLTELGVADAKTL</sequence>
<evidence type="ECO:0000256" key="3">
    <source>
        <dbReference type="PIRSR" id="PIRSR602081-1"/>
    </source>
</evidence>
<keyword evidence="6" id="KW-1185">Reference proteome</keyword>
<dbReference type="InterPro" id="IPR005101">
    <property type="entry name" value="Cryptochr/Photolyase_FAD-bd"/>
</dbReference>
<dbReference type="PANTHER" id="PTHR11455">
    <property type="entry name" value="CRYPTOCHROME"/>
    <property type="match status" value="1"/>
</dbReference>
<dbReference type="SUPFAM" id="SSF48173">
    <property type="entry name" value="Cryptochrome/photolyase FAD-binding domain"/>
    <property type="match status" value="1"/>
</dbReference>
<keyword evidence="1 3" id="KW-0285">Flavoprotein</keyword>
<gene>
    <name evidence="5" type="ORF">IV417_15105</name>
</gene>
<feature type="binding site" evidence="3">
    <location>
        <begin position="94"/>
        <end position="101"/>
    </location>
    <ligand>
        <name>FAD</name>
        <dbReference type="ChEBI" id="CHEBI:57692"/>
    </ligand>
</feature>
<accession>A0AAP2CUD5</accession>
<feature type="binding site" evidence="3">
    <location>
        <position position="91"/>
    </location>
    <ligand>
        <name>FAD</name>
        <dbReference type="ChEBI" id="CHEBI:57692"/>
    </ligand>
</feature>
<reference evidence="5 6" key="1">
    <citation type="journal article" date="2021" name="Arch. Microbiol.">
        <title>Harenicola maris gen. nov., sp. nov. isolated from the Sea of Japan shallow sediments.</title>
        <authorList>
            <person name="Romanenko L.A."/>
            <person name="Kurilenko V.V."/>
            <person name="Chernysheva N.Y."/>
            <person name="Tekutyeva L.A."/>
            <person name="Velansky P.V."/>
            <person name="Svetashev V.I."/>
            <person name="Isaeva M.P."/>
        </authorList>
    </citation>
    <scope>NUCLEOTIDE SEQUENCE [LARGE SCALE GENOMIC DNA]</scope>
    <source>
        <strain evidence="5 6">KMM 3653</strain>
    </source>
</reference>
<dbReference type="InterPro" id="IPR002081">
    <property type="entry name" value="Cryptochrome/DNA_photolyase_1"/>
</dbReference>
<feature type="domain" description="Cryptochrome/DNA photolyase FAD-binding" evidence="4">
    <location>
        <begin position="91"/>
        <end position="237"/>
    </location>
</feature>
<dbReference type="GO" id="GO:0003677">
    <property type="term" value="F:DNA binding"/>
    <property type="evidence" value="ECO:0007669"/>
    <property type="project" value="TreeGrafter"/>
</dbReference>
<evidence type="ECO:0000313" key="5">
    <source>
        <dbReference type="EMBL" id="MBT0958716.1"/>
    </source>
</evidence>
<dbReference type="Proteomes" id="UP001315686">
    <property type="component" value="Unassembled WGS sequence"/>
</dbReference>
<evidence type="ECO:0000313" key="6">
    <source>
        <dbReference type="Proteomes" id="UP001315686"/>
    </source>
</evidence>
<dbReference type="PANTHER" id="PTHR11455:SF9">
    <property type="entry name" value="CRYPTOCHROME CIRCADIAN CLOCK 5 ISOFORM X1"/>
    <property type="match status" value="1"/>
</dbReference>
<dbReference type="GO" id="GO:0071949">
    <property type="term" value="F:FAD binding"/>
    <property type="evidence" value="ECO:0007669"/>
    <property type="project" value="TreeGrafter"/>
</dbReference>
<dbReference type="RefSeq" id="WP_327794937.1">
    <property type="nucleotide sequence ID" value="NZ_JADQAZ010000003.1"/>
</dbReference>
<evidence type="ECO:0000256" key="1">
    <source>
        <dbReference type="ARBA" id="ARBA00022630"/>
    </source>
</evidence>
<dbReference type="Gene3D" id="1.10.579.10">
    <property type="entry name" value="DNA Cyclobutane Dipyrimidine Photolyase, subunit A, domain 3"/>
    <property type="match status" value="1"/>
</dbReference>
<dbReference type="AlphaFoldDB" id="A0AAP2CUD5"/>
<feature type="binding site" evidence="3">
    <location>
        <begin position="57"/>
        <end position="62"/>
    </location>
    <ligand>
        <name>FAD</name>
        <dbReference type="ChEBI" id="CHEBI:57692"/>
    </ligand>
</feature>
<feature type="binding site" evidence="3">
    <location>
        <position position="42"/>
    </location>
    <ligand>
        <name>FAD</name>
        <dbReference type="ChEBI" id="CHEBI:57692"/>
    </ligand>
</feature>
<protein>
    <submittedName>
        <fullName evidence="5">DNA photolyase</fullName>
    </submittedName>
</protein>
<name>A0AAP2CUD5_9RHOB</name>
<comment type="cofactor">
    <cofactor evidence="3">
        <name>FAD</name>
        <dbReference type="ChEBI" id="CHEBI:57692"/>
    </cofactor>
    <text evidence="3">Binds 1 FAD per subunit.</text>
</comment>
<dbReference type="GO" id="GO:0003904">
    <property type="term" value="F:deoxyribodipyrimidine photo-lyase activity"/>
    <property type="evidence" value="ECO:0007669"/>
    <property type="project" value="TreeGrafter"/>
</dbReference>
<feature type="binding site" evidence="3">
    <location>
        <begin position="195"/>
        <end position="197"/>
    </location>
    <ligand>
        <name>FAD</name>
        <dbReference type="ChEBI" id="CHEBI:57692"/>
    </ligand>
</feature>
<dbReference type="EMBL" id="JADQAZ010000003">
    <property type="protein sequence ID" value="MBT0958716.1"/>
    <property type="molecule type" value="Genomic_DNA"/>
</dbReference>
<keyword evidence="2 3" id="KW-0274">FAD</keyword>